<evidence type="ECO:0000256" key="6">
    <source>
        <dbReference type="RuleBase" id="RU367028"/>
    </source>
</evidence>
<evidence type="ECO:0000259" key="8">
    <source>
        <dbReference type="PROSITE" id="PS51754"/>
    </source>
</evidence>
<protein>
    <recommendedName>
        <fullName evidence="6">Transcription repressor</fullName>
    </recommendedName>
    <alternativeName>
        <fullName evidence="6">Ovate family protein</fullName>
    </alternativeName>
</protein>
<accession>A0A2I0ARM9</accession>
<dbReference type="NCBIfam" id="TIGR01568">
    <property type="entry name" value="A_thal_3678"/>
    <property type="match status" value="1"/>
</dbReference>
<evidence type="ECO:0000256" key="4">
    <source>
        <dbReference type="ARBA" id="ARBA00023163"/>
    </source>
</evidence>
<dbReference type="OrthoDB" id="1928390at2759"/>
<dbReference type="Proteomes" id="UP000236161">
    <property type="component" value="Unassembled WGS sequence"/>
</dbReference>
<organism evidence="9 10">
    <name type="scientific">Apostasia shenzhenica</name>
    <dbReference type="NCBI Taxonomy" id="1088818"/>
    <lineage>
        <taxon>Eukaryota</taxon>
        <taxon>Viridiplantae</taxon>
        <taxon>Streptophyta</taxon>
        <taxon>Embryophyta</taxon>
        <taxon>Tracheophyta</taxon>
        <taxon>Spermatophyta</taxon>
        <taxon>Magnoliopsida</taxon>
        <taxon>Liliopsida</taxon>
        <taxon>Asparagales</taxon>
        <taxon>Orchidaceae</taxon>
        <taxon>Apostasioideae</taxon>
        <taxon>Apostasia</taxon>
    </lineage>
</organism>
<evidence type="ECO:0000313" key="10">
    <source>
        <dbReference type="Proteomes" id="UP000236161"/>
    </source>
</evidence>
<dbReference type="AlphaFoldDB" id="A0A2I0ARM9"/>
<comment type="subcellular location">
    <subcellularLocation>
        <location evidence="1 6">Nucleus</location>
    </subcellularLocation>
</comment>
<evidence type="ECO:0000256" key="2">
    <source>
        <dbReference type="ARBA" id="ARBA00022491"/>
    </source>
</evidence>
<keyword evidence="3 6" id="KW-0805">Transcription regulation</keyword>
<dbReference type="GO" id="GO:0045892">
    <property type="term" value="P:negative regulation of DNA-templated transcription"/>
    <property type="evidence" value="ECO:0007669"/>
    <property type="project" value="UniProtKB-UniRule"/>
</dbReference>
<dbReference type="PANTHER" id="PTHR33057">
    <property type="entry name" value="TRANSCRIPTION REPRESSOR OFP7-RELATED"/>
    <property type="match status" value="1"/>
</dbReference>
<dbReference type="InterPro" id="IPR006458">
    <property type="entry name" value="Ovate_C"/>
</dbReference>
<dbReference type="EMBL" id="KZ451955">
    <property type="protein sequence ID" value="PKA58192.1"/>
    <property type="molecule type" value="Genomic_DNA"/>
</dbReference>
<name>A0A2I0ARM9_9ASPA</name>
<evidence type="ECO:0000256" key="3">
    <source>
        <dbReference type="ARBA" id="ARBA00023015"/>
    </source>
</evidence>
<evidence type="ECO:0000256" key="1">
    <source>
        <dbReference type="ARBA" id="ARBA00004123"/>
    </source>
</evidence>
<keyword evidence="2 6" id="KW-0678">Repressor</keyword>
<feature type="region of interest" description="Disordered" evidence="7">
    <location>
        <begin position="1"/>
        <end position="42"/>
    </location>
</feature>
<feature type="domain" description="OVATE" evidence="8">
    <location>
        <begin position="154"/>
        <end position="213"/>
    </location>
</feature>
<dbReference type="InterPro" id="IPR038933">
    <property type="entry name" value="Ovate"/>
</dbReference>
<keyword evidence="4 6" id="KW-0804">Transcription</keyword>
<proteinExistence type="predicted"/>
<dbReference type="Pfam" id="PF04844">
    <property type="entry name" value="Ovate"/>
    <property type="match status" value="1"/>
</dbReference>
<dbReference type="PANTHER" id="PTHR33057:SF224">
    <property type="entry name" value="TRANSCRIPTION REPRESSOR"/>
    <property type="match status" value="1"/>
</dbReference>
<comment type="function">
    <text evidence="6">Transcriptional repressor that regulates multiple aspects of plant growth and development.</text>
</comment>
<gene>
    <name evidence="9" type="ORF">AXF42_Ash012915</name>
</gene>
<reference evidence="9 10" key="1">
    <citation type="journal article" date="2017" name="Nature">
        <title>The Apostasia genome and the evolution of orchids.</title>
        <authorList>
            <person name="Zhang G.Q."/>
            <person name="Liu K.W."/>
            <person name="Li Z."/>
            <person name="Lohaus R."/>
            <person name="Hsiao Y.Y."/>
            <person name="Niu S.C."/>
            <person name="Wang J.Y."/>
            <person name="Lin Y.C."/>
            <person name="Xu Q."/>
            <person name="Chen L.J."/>
            <person name="Yoshida K."/>
            <person name="Fujiwara S."/>
            <person name="Wang Z.W."/>
            <person name="Zhang Y.Q."/>
            <person name="Mitsuda N."/>
            <person name="Wang M."/>
            <person name="Liu G.H."/>
            <person name="Pecoraro L."/>
            <person name="Huang H.X."/>
            <person name="Xiao X.J."/>
            <person name="Lin M."/>
            <person name="Wu X.Y."/>
            <person name="Wu W.L."/>
            <person name="Chen Y.Y."/>
            <person name="Chang S.B."/>
            <person name="Sakamoto S."/>
            <person name="Ohme-Takagi M."/>
            <person name="Yagi M."/>
            <person name="Zeng S.J."/>
            <person name="Shen C.Y."/>
            <person name="Yeh C.M."/>
            <person name="Luo Y.B."/>
            <person name="Tsai W.C."/>
            <person name="Van de Peer Y."/>
            <person name="Liu Z.J."/>
        </authorList>
    </citation>
    <scope>NUCLEOTIDE SEQUENCE [LARGE SCALE GENOMIC DNA]</scope>
    <source>
        <strain evidence="10">cv. Shenzhen</strain>
        <tissue evidence="9">Stem</tissue>
    </source>
</reference>
<keyword evidence="5 6" id="KW-0539">Nucleus</keyword>
<dbReference type="STRING" id="1088818.A0A2I0ARM9"/>
<sequence>MTRFSLRLLDPCGHEDDADPDATLPPGSSAAPLQPKTIDDDHSNPRCCLAPVVSSSCYSFRHSSGRRNPAVAADAAAADDDLSRPRGTPAYLWRKEEKWKAVSDRGRAGDCFLFPPAESESLIMSDSFEFARPQRTPAGFPTPVSSPVGESLAVVKRSNDPRADFRRSMAEMVVEMGIFDAGELEQLLHCFLSLNSPHHHLAIVTAFTDVWEAIFPPASCGSRCSGELYQGF</sequence>
<keyword evidence="10" id="KW-1185">Reference proteome</keyword>
<evidence type="ECO:0000256" key="5">
    <source>
        <dbReference type="ARBA" id="ARBA00023242"/>
    </source>
</evidence>
<evidence type="ECO:0000256" key="7">
    <source>
        <dbReference type="SAM" id="MobiDB-lite"/>
    </source>
</evidence>
<evidence type="ECO:0000313" key="9">
    <source>
        <dbReference type="EMBL" id="PKA58192.1"/>
    </source>
</evidence>
<dbReference type="GO" id="GO:0005634">
    <property type="term" value="C:nucleus"/>
    <property type="evidence" value="ECO:0007669"/>
    <property type="project" value="UniProtKB-SubCell"/>
</dbReference>
<dbReference type="PROSITE" id="PS51754">
    <property type="entry name" value="OVATE"/>
    <property type="match status" value="1"/>
</dbReference>